<feature type="domain" description="Creatinase N-terminal" evidence="2">
    <location>
        <begin position="29"/>
        <end position="163"/>
    </location>
</feature>
<dbReference type="GO" id="GO:0016980">
    <property type="term" value="F:creatinase activity"/>
    <property type="evidence" value="ECO:0007669"/>
    <property type="project" value="InterPro"/>
</dbReference>
<dbReference type="InterPro" id="IPR036005">
    <property type="entry name" value="Creatinase/aminopeptidase-like"/>
</dbReference>
<reference evidence="3" key="1">
    <citation type="submission" date="2018-08" db="EMBL/GenBank/DDBJ databases">
        <authorList>
            <person name="Jin W."/>
            <person name="Wang H."/>
            <person name="Yang Y."/>
            <person name="Li M."/>
            <person name="Liu J."/>
        </authorList>
    </citation>
    <scope>NUCLEOTIDE SEQUENCE</scope>
    <source>
        <strain evidence="3">AESS21</strain>
    </source>
</reference>
<dbReference type="InterPro" id="IPR000994">
    <property type="entry name" value="Pept_M24"/>
</dbReference>
<accession>A0A944GSC1</accession>
<protein>
    <submittedName>
        <fullName evidence="3">M24 family metallopeptidase</fullName>
    </submittedName>
</protein>
<comment type="caution">
    <text evidence="3">The sequence shown here is derived from an EMBL/GenBank/DDBJ whole genome shotgun (WGS) entry which is preliminary data.</text>
</comment>
<dbReference type="CDD" id="cd01090">
    <property type="entry name" value="Creatinase"/>
    <property type="match status" value="1"/>
</dbReference>
<dbReference type="Gene3D" id="3.40.350.10">
    <property type="entry name" value="Creatinase/prolidase N-terminal domain"/>
    <property type="match status" value="1"/>
</dbReference>
<dbReference type="Pfam" id="PF00557">
    <property type="entry name" value="Peptidase_M24"/>
    <property type="match status" value="1"/>
</dbReference>
<organism evidence="3 4">
    <name type="scientific">Roseibium polysiphoniae</name>
    <dbReference type="NCBI Taxonomy" id="2571221"/>
    <lineage>
        <taxon>Bacteria</taxon>
        <taxon>Pseudomonadati</taxon>
        <taxon>Pseudomonadota</taxon>
        <taxon>Alphaproteobacteria</taxon>
        <taxon>Hyphomicrobiales</taxon>
        <taxon>Stappiaceae</taxon>
        <taxon>Roseibium</taxon>
    </lineage>
</organism>
<evidence type="ECO:0000313" key="3">
    <source>
        <dbReference type="EMBL" id="MBS8259491.1"/>
    </source>
</evidence>
<dbReference type="SUPFAM" id="SSF53092">
    <property type="entry name" value="Creatinase/prolidase N-terminal domain"/>
    <property type="match status" value="1"/>
</dbReference>
<dbReference type="InterPro" id="IPR029149">
    <property type="entry name" value="Creatin/AminoP/Spt16_N"/>
</dbReference>
<feature type="domain" description="Peptidase M24" evidence="1">
    <location>
        <begin position="171"/>
        <end position="386"/>
    </location>
</feature>
<dbReference type="PANTHER" id="PTHR46112">
    <property type="entry name" value="AMINOPEPTIDASE"/>
    <property type="match status" value="1"/>
</dbReference>
<evidence type="ECO:0000313" key="4">
    <source>
        <dbReference type="Proteomes" id="UP000705379"/>
    </source>
</evidence>
<dbReference type="InterPro" id="IPR000587">
    <property type="entry name" value="Creatinase_N"/>
</dbReference>
<reference evidence="3" key="2">
    <citation type="journal article" date="2021" name="Microorganisms">
        <title>Bacterial Dimethylsulfoniopropionate Biosynthesis in the East China Sea.</title>
        <authorList>
            <person name="Liu J."/>
            <person name="Zhang Y."/>
            <person name="Liu J."/>
            <person name="Zhong H."/>
            <person name="Williams B.T."/>
            <person name="Zheng Y."/>
            <person name="Curson A.R.J."/>
            <person name="Sun C."/>
            <person name="Sun H."/>
            <person name="Song D."/>
            <person name="Wagner Mackenzie B."/>
            <person name="Bermejo Martinez A."/>
            <person name="Todd J.D."/>
            <person name="Zhang X.H."/>
        </authorList>
    </citation>
    <scope>NUCLEOTIDE SEQUENCE</scope>
    <source>
        <strain evidence="3">AESS21</strain>
    </source>
</reference>
<dbReference type="AlphaFoldDB" id="A0A944GSC1"/>
<dbReference type="RefSeq" id="WP_213215114.1">
    <property type="nucleotide sequence ID" value="NZ_QTKU01000001.1"/>
</dbReference>
<dbReference type="Gene3D" id="3.90.230.10">
    <property type="entry name" value="Creatinase/methionine aminopeptidase superfamily"/>
    <property type="match status" value="1"/>
</dbReference>
<name>A0A944GSC1_9HYPH</name>
<sequence length="409" mass="45371">MSADMIRVYEMENGAKAYSPFSHGEMDSRQAGLRKTLEARKLDACLLTSYHNICYFSGFLYCAFGRNYGFLVTADEATTISAGIDGGQPWRRTHGDALTYTDWRKDNFFYAIQSLLKLPGATVRRIGIEFDHVSLDLKAKLEAALPGVELVDIAANVMMQRTIKSTEEHALIREGARICDLGGQAVYDAVQAGVPEHEVAIASTNAMIREIAASFPDVELMDTWTWFQSGINTDGAHNPVTNKRIEAGDILSLNCFPMIFGYYTALERTLFCERATSEELKLWEINCDVHRAGLELIQPGAKCSDIAKTLNEIYLSHDLLKYRSFGYGHSFGVLSHYYGREAAVELREDIDTVLEPGMVVSMEPMIMVPEGEPGAGGYREHDILIVGEDGADNITGFPFGPEHNIVPAR</sequence>
<dbReference type="Pfam" id="PF01321">
    <property type="entry name" value="Creatinase_N"/>
    <property type="match status" value="1"/>
</dbReference>
<proteinExistence type="predicted"/>
<dbReference type="EMBL" id="QTKU01000001">
    <property type="protein sequence ID" value="MBS8259491.1"/>
    <property type="molecule type" value="Genomic_DNA"/>
</dbReference>
<evidence type="ECO:0000259" key="2">
    <source>
        <dbReference type="Pfam" id="PF01321"/>
    </source>
</evidence>
<dbReference type="InterPro" id="IPR050659">
    <property type="entry name" value="Peptidase_M24B"/>
</dbReference>
<dbReference type="SUPFAM" id="SSF55920">
    <property type="entry name" value="Creatinase/aminopeptidase"/>
    <property type="match status" value="1"/>
</dbReference>
<evidence type="ECO:0000259" key="1">
    <source>
        <dbReference type="Pfam" id="PF00557"/>
    </source>
</evidence>
<dbReference type="PANTHER" id="PTHR46112:SF2">
    <property type="entry name" value="XAA-PRO AMINOPEPTIDASE P-RELATED"/>
    <property type="match status" value="1"/>
</dbReference>
<gene>
    <name evidence="3" type="ORF">DYI23_04590</name>
</gene>
<dbReference type="InterPro" id="IPR039394">
    <property type="entry name" value="Creatinase_C"/>
</dbReference>
<dbReference type="Proteomes" id="UP000705379">
    <property type="component" value="Unassembled WGS sequence"/>
</dbReference>